<name>G4YVW0_PHYSP</name>
<dbReference type="Gene3D" id="3.30.460.10">
    <property type="entry name" value="Beta Polymerase, domain 2"/>
    <property type="match status" value="1"/>
</dbReference>
<keyword evidence="1" id="KW-0539">Nucleus</keyword>
<organism evidence="2 3">
    <name type="scientific">Phytophthora sojae (strain P6497)</name>
    <name type="common">Soybean stem and root rot agent</name>
    <name type="synonym">Phytophthora megasperma f. sp. glycines</name>
    <dbReference type="NCBI Taxonomy" id="1094619"/>
    <lineage>
        <taxon>Eukaryota</taxon>
        <taxon>Sar</taxon>
        <taxon>Stramenopiles</taxon>
        <taxon>Oomycota</taxon>
        <taxon>Peronosporomycetes</taxon>
        <taxon>Peronosporales</taxon>
        <taxon>Peronosporaceae</taxon>
        <taxon>Phytophthora</taxon>
    </lineage>
</organism>
<dbReference type="InterPro" id="IPR043519">
    <property type="entry name" value="NT_sf"/>
</dbReference>
<dbReference type="EMBL" id="JH159152">
    <property type="protein sequence ID" value="EGZ23714.1"/>
    <property type="molecule type" value="Genomic_DNA"/>
</dbReference>
<dbReference type="GO" id="GO:0046872">
    <property type="term" value="F:metal ion binding"/>
    <property type="evidence" value="ECO:0007669"/>
    <property type="project" value="UniProtKB-UniRule"/>
</dbReference>
<keyword evidence="1" id="KW-0808">Transferase</keyword>
<dbReference type="Proteomes" id="UP000002640">
    <property type="component" value="Unassembled WGS sequence"/>
</dbReference>
<dbReference type="InParanoid" id="G4YVW0"/>
<evidence type="ECO:0000313" key="3">
    <source>
        <dbReference type="Proteomes" id="UP000002640"/>
    </source>
</evidence>
<keyword evidence="1" id="KW-0548">Nucleotidyltransferase</keyword>
<dbReference type="RefSeq" id="XP_009519002.1">
    <property type="nucleotide sequence ID" value="XM_009520707.1"/>
</dbReference>
<comment type="function">
    <text evidence="1">DNA polymerase that functions in several pathways of DNA repair. Involved in base excision repair (BER) responsible for repair of lesions that give rise to abasic (AP) sites in DNA. Also contributes to DNA double-strand break repair by non-homologous end joining and homologous recombination. Has both template-dependent and template-independent (terminal transferase) DNA polymerase activities. Has also a 5'-deoxyribose-5-phosphate lyase (dRP lyase) activity.</text>
</comment>
<dbReference type="SMR" id="G4YVW0"/>
<reference evidence="2 3" key="1">
    <citation type="journal article" date="2006" name="Science">
        <title>Phytophthora genome sequences uncover evolutionary origins and mechanisms of pathogenesis.</title>
        <authorList>
            <person name="Tyler B.M."/>
            <person name="Tripathy S."/>
            <person name="Zhang X."/>
            <person name="Dehal P."/>
            <person name="Jiang R.H."/>
            <person name="Aerts A."/>
            <person name="Arredondo F.D."/>
            <person name="Baxter L."/>
            <person name="Bensasson D."/>
            <person name="Beynon J.L."/>
            <person name="Chapman J."/>
            <person name="Damasceno C.M."/>
            <person name="Dorrance A.E."/>
            <person name="Dou D."/>
            <person name="Dickerman A.W."/>
            <person name="Dubchak I.L."/>
            <person name="Garbelotto M."/>
            <person name="Gijzen M."/>
            <person name="Gordon S.G."/>
            <person name="Govers F."/>
            <person name="Grunwald N.J."/>
            <person name="Huang W."/>
            <person name="Ivors K.L."/>
            <person name="Jones R.W."/>
            <person name="Kamoun S."/>
            <person name="Krampis K."/>
            <person name="Lamour K.H."/>
            <person name="Lee M.K."/>
            <person name="McDonald W.H."/>
            <person name="Medina M."/>
            <person name="Meijer H.J."/>
            <person name="Nordberg E.K."/>
            <person name="Maclean D.J."/>
            <person name="Ospina-Giraldo M.D."/>
            <person name="Morris P.F."/>
            <person name="Phuntumart V."/>
            <person name="Putnam N.H."/>
            <person name="Rash S."/>
            <person name="Rose J.K."/>
            <person name="Sakihama Y."/>
            <person name="Salamov A.A."/>
            <person name="Savidor A."/>
            <person name="Scheuring C.F."/>
            <person name="Smith B.M."/>
            <person name="Sobral B.W."/>
            <person name="Terry A."/>
            <person name="Torto-Alalibo T.A."/>
            <person name="Win J."/>
            <person name="Xu Z."/>
            <person name="Zhang H."/>
            <person name="Grigoriev I.V."/>
            <person name="Rokhsar D.S."/>
            <person name="Boore J.L."/>
        </authorList>
    </citation>
    <scope>NUCLEOTIDE SEQUENCE [LARGE SCALE GENOMIC DNA]</scope>
    <source>
        <strain evidence="2 3">P6497</strain>
    </source>
</reference>
<keyword evidence="3" id="KW-1185">Reference proteome</keyword>
<keyword evidence="1" id="KW-0239">DNA-directed DNA polymerase</keyword>
<dbReference type="SUPFAM" id="SSF81301">
    <property type="entry name" value="Nucleotidyltransferase"/>
    <property type="match status" value="1"/>
</dbReference>
<dbReference type="PRINTS" id="PR00870">
    <property type="entry name" value="DNAPOLXBETA"/>
</dbReference>
<dbReference type="GeneID" id="20643337"/>
<comment type="subcellular location">
    <subcellularLocation>
        <location evidence="1">Nucleus</location>
    </subcellularLocation>
</comment>
<dbReference type="KEGG" id="psoj:PHYSODRAFT_310948"/>
<dbReference type="GO" id="GO:0003887">
    <property type="term" value="F:DNA-directed DNA polymerase activity"/>
    <property type="evidence" value="ECO:0007669"/>
    <property type="project" value="UniProtKB-UniRule"/>
</dbReference>
<accession>G4YVW0</accession>
<gene>
    <name evidence="2" type="ORF">PHYSODRAFT_310948</name>
</gene>
<dbReference type="GO" id="GO:0006303">
    <property type="term" value="P:double-strand break repair via nonhomologous end joining"/>
    <property type="evidence" value="ECO:0007669"/>
    <property type="project" value="TreeGrafter"/>
</dbReference>
<comment type="catalytic activity">
    <reaction evidence="1">
        <text>DNA(n) + a 2'-deoxyribonucleoside 5'-triphosphate = DNA(n+1) + diphosphate</text>
        <dbReference type="Rhea" id="RHEA:22508"/>
        <dbReference type="Rhea" id="RHEA-COMP:17339"/>
        <dbReference type="Rhea" id="RHEA-COMP:17340"/>
        <dbReference type="ChEBI" id="CHEBI:33019"/>
        <dbReference type="ChEBI" id="CHEBI:61560"/>
        <dbReference type="ChEBI" id="CHEBI:173112"/>
        <dbReference type="EC" id="2.7.7.7"/>
    </reaction>
</comment>
<dbReference type="AlphaFoldDB" id="G4YVW0"/>
<protein>
    <recommendedName>
        <fullName evidence="1">DNA polymerase</fullName>
        <ecNumber evidence="1">2.7.7.7</ecNumber>
    </recommendedName>
</protein>
<dbReference type="GO" id="GO:0003677">
    <property type="term" value="F:DNA binding"/>
    <property type="evidence" value="ECO:0007669"/>
    <property type="project" value="UniProtKB-UniRule"/>
</dbReference>
<proteinExistence type="inferred from homology"/>
<dbReference type="InterPro" id="IPR022312">
    <property type="entry name" value="DNA_pol_X"/>
</dbReference>
<sequence>MLDRSAPTRLALHPRRKRKFFADLAQLLGEEPPEVRPLRGAFFGPELPENRPPASDAAVQTLFVPSHSPLTGDSFESVEFGAPRTRSSGVSSFGTSQQSESMADSLLFLPHGSLNTSSNTSQKRQNQHVRFEFDVEARRDDIAGTSESLPVTTLVNTGMISEKPLATARLELADYYDADRMCELSPCWLRSDRASCELHRGPIRRPMLLFCLQALDEFIARNEWQGQQRWRVQACKVARRVLTSMWEADVLGVVSLEGDIVLTDCVAKKTTVAGVALDAWRIIARYWDKYKQNYLHQEELYFTDVPESVSTQLASKWDQVRGLLHIYGMKPSLALRLVEQVGSDSLSACTLTDKQFRAVTHGLSSTEHLRVGMEYLGCKSAAGEDAVSVARRPMISQQDGKTAFNAILIHLKKWHEDVQVFPCGSFSRGAAFISVLDVLVAVPGLDNDLPPSTEGSDDEGYESVIAALVAAKVVQKGAIRQLSRSRGACIIPFKSSSILLDLKVFRPPKSWLALLYFTGPEDFVMAFFTDLLKRSLREITDTSFDCIYASVAEVVGSDAIRAISSEKDLFDLTDREFLQPTDRV</sequence>
<evidence type="ECO:0000256" key="1">
    <source>
        <dbReference type="RuleBase" id="RU366014"/>
    </source>
</evidence>
<dbReference type="GO" id="GO:0005634">
    <property type="term" value="C:nucleus"/>
    <property type="evidence" value="ECO:0007669"/>
    <property type="project" value="UniProtKB-SubCell"/>
</dbReference>
<comment type="similarity">
    <text evidence="1">Belongs to the DNA polymerase type-X family.</text>
</comment>
<dbReference type="STRING" id="1094619.G4YVW0"/>
<dbReference type="InterPro" id="IPR002008">
    <property type="entry name" value="DNA_pol_X_beta-like"/>
</dbReference>
<dbReference type="EC" id="2.7.7.7" evidence="1"/>
<dbReference type="PANTHER" id="PTHR11276">
    <property type="entry name" value="DNA POLYMERASE TYPE-X FAMILY MEMBER"/>
    <property type="match status" value="1"/>
</dbReference>
<keyword evidence="1" id="KW-0227">DNA damage</keyword>
<keyword evidence="1" id="KW-0234">DNA repair</keyword>
<dbReference type="PANTHER" id="PTHR11276:SF28">
    <property type="entry name" value="DNA POLYMERASE LAMBDA"/>
    <property type="match status" value="1"/>
</dbReference>
<dbReference type="OMA" id="KQNYLHQ"/>
<evidence type="ECO:0000313" key="2">
    <source>
        <dbReference type="EMBL" id="EGZ23714.1"/>
    </source>
</evidence>